<comment type="subcellular location">
    <subcellularLocation>
        <location evidence="1">Membrane</location>
        <topology evidence="1">Multi-pass membrane protein</topology>
    </subcellularLocation>
</comment>
<dbReference type="AlphaFoldDB" id="A0A914DMF7"/>
<organism evidence="7 8">
    <name type="scientific">Acrobeloides nanus</name>
    <dbReference type="NCBI Taxonomy" id="290746"/>
    <lineage>
        <taxon>Eukaryota</taxon>
        <taxon>Metazoa</taxon>
        <taxon>Ecdysozoa</taxon>
        <taxon>Nematoda</taxon>
        <taxon>Chromadorea</taxon>
        <taxon>Rhabditida</taxon>
        <taxon>Tylenchina</taxon>
        <taxon>Cephalobomorpha</taxon>
        <taxon>Cephaloboidea</taxon>
        <taxon>Cephalobidae</taxon>
        <taxon>Acrobeloides</taxon>
    </lineage>
</organism>
<evidence type="ECO:0000256" key="5">
    <source>
        <dbReference type="SAM" id="Phobius"/>
    </source>
</evidence>
<evidence type="ECO:0000259" key="6">
    <source>
        <dbReference type="PROSITE" id="PS50850"/>
    </source>
</evidence>
<dbReference type="PANTHER" id="PTHR24064">
    <property type="entry name" value="SOLUTE CARRIER FAMILY 22 MEMBER"/>
    <property type="match status" value="1"/>
</dbReference>
<feature type="transmembrane region" description="Helical" evidence="5">
    <location>
        <begin position="102"/>
        <end position="120"/>
    </location>
</feature>
<keyword evidence="2 5" id="KW-0812">Transmembrane</keyword>
<keyword evidence="3 5" id="KW-1133">Transmembrane helix</keyword>
<keyword evidence="4 5" id="KW-0472">Membrane</keyword>
<evidence type="ECO:0000256" key="2">
    <source>
        <dbReference type="ARBA" id="ARBA00022692"/>
    </source>
</evidence>
<dbReference type="WBParaSite" id="ACRNAN_scaffold3235.g19551.t1">
    <property type="protein sequence ID" value="ACRNAN_scaffold3235.g19551.t1"/>
    <property type="gene ID" value="ACRNAN_scaffold3235.g19551"/>
</dbReference>
<feature type="transmembrane region" description="Helical" evidence="5">
    <location>
        <begin position="227"/>
        <end position="248"/>
    </location>
</feature>
<evidence type="ECO:0000256" key="3">
    <source>
        <dbReference type="ARBA" id="ARBA00022989"/>
    </source>
</evidence>
<accession>A0A914DMF7</accession>
<dbReference type="GO" id="GO:0016020">
    <property type="term" value="C:membrane"/>
    <property type="evidence" value="ECO:0007669"/>
    <property type="project" value="UniProtKB-SubCell"/>
</dbReference>
<dbReference type="GO" id="GO:0022857">
    <property type="term" value="F:transmembrane transporter activity"/>
    <property type="evidence" value="ECO:0007669"/>
    <property type="project" value="InterPro"/>
</dbReference>
<dbReference type="Gene3D" id="1.20.1250.20">
    <property type="entry name" value="MFS general substrate transporter like domains"/>
    <property type="match status" value="1"/>
</dbReference>
<dbReference type="InterPro" id="IPR005828">
    <property type="entry name" value="MFS_sugar_transport-like"/>
</dbReference>
<keyword evidence="7" id="KW-1185">Reference proteome</keyword>
<dbReference type="InterPro" id="IPR020846">
    <property type="entry name" value="MFS_dom"/>
</dbReference>
<dbReference type="SUPFAM" id="SSF103473">
    <property type="entry name" value="MFS general substrate transporter"/>
    <property type="match status" value="1"/>
</dbReference>
<evidence type="ECO:0000256" key="4">
    <source>
        <dbReference type="ARBA" id="ARBA00023136"/>
    </source>
</evidence>
<sequence length="310" mass="35044">MRAFVNWGMARILSTSICYFLPNWRYASIASGLALIPLLLILIFVVPESPAWLYSKQKFEEMKISQTRISKISHGPIPEVHKDPTEKKTSYLDLWKDPKARVLVGILCLMWFTASVTSYTNDLNSTALSGDFFINQILFGVFIFASKIILGLTDKFYPQFNRRHLHQWNQLLVIIGFLGVAILFCFDYKGWMQLALNLLGSVCTEYTWDACYLCAIESVPSEVRTSALGTFSLVARIGALLAPVLGFLSSKWSPAAYLIISGLGMLNLAMSCIYLPETKGKDLFHVKPKLHHFEEDEQNGYDMEILNSKS</sequence>
<feature type="transmembrane region" description="Helical" evidence="5">
    <location>
        <begin position="171"/>
        <end position="191"/>
    </location>
</feature>
<dbReference type="Pfam" id="PF00083">
    <property type="entry name" value="Sugar_tr"/>
    <property type="match status" value="1"/>
</dbReference>
<proteinExistence type="predicted"/>
<evidence type="ECO:0000313" key="8">
    <source>
        <dbReference type="WBParaSite" id="ACRNAN_scaffold3235.g19551.t1"/>
    </source>
</evidence>
<feature type="transmembrane region" description="Helical" evidence="5">
    <location>
        <begin position="255"/>
        <end position="276"/>
    </location>
</feature>
<feature type="transmembrane region" description="Helical" evidence="5">
    <location>
        <begin position="132"/>
        <end position="150"/>
    </location>
</feature>
<dbReference type="Proteomes" id="UP000887540">
    <property type="component" value="Unplaced"/>
</dbReference>
<evidence type="ECO:0000313" key="7">
    <source>
        <dbReference type="Proteomes" id="UP000887540"/>
    </source>
</evidence>
<feature type="transmembrane region" description="Helical" evidence="5">
    <location>
        <begin position="26"/>
        <end position="46"/>
    </location>
</feature>
<dbReference type="InterPro" id="IPR036259">
    <property type="entry name" value="MFS_trans_sf"/>
</dbReference>
<protein>
    <submittedName>
        <fullName evidence="8">Major facilitator superfamily (MFS) profile domain-containing protein</fullName>
    </submittedName>
</protein>
<name>A0A914DMF7_9BILA</name>
<evidence type="ECO:0000256" key="1">
    <source>
        <dbReference type="ARBA" id="ARBA00004141"/>
    </source>
</evidence>
<feature type="domain" description="Major facilitator superfamily (MFS) profile" evidence="6">
    <location>
        <begin position="1"/>
        <end position="279"/>
    </location>
</feature>
<reference evidence="8" key="1">
    <citation type="submission" date="2022-11" db="UniProtKB">
        <authorList>
            <consortium name="WormBaseParasite"/>
        </authorList>
    </citation>
    <scope>IDENTIFICATION</scope>
</reference>
<dbReference type="PROSITE" id="PS50850">
    <property type="entry name" value="MFS"/>
    <property type="match status" value="1"/>
</dbReference>